<name>A0A9N7YT65_PLEPL</name>
<organism evidence="2 3">
    <name type="scientific">Pleuronectes platessa</name>
    <name type="common">European plaice</name>
    <dbReference type="NCBI Taxonomy" id="8262"/>
    <lineage>
        <taxon>Eukaryota</taxon>
        <taxon>Metazoa</taxon>
        <taxon>Chordata</taxon>
        <taxon>Craniata</taxon>
        <taxon>Vertebrata</taxon>
        <taxon>Euteleostomi</taxon>
        <taxon>Actinopterygii</taxon>
        <taxon>Neopterygii</taxon>
        <taxon>Teleostei</taxon>
        <taxon>Neoteleostei</taxon>
        <taxon>Acanthomorphata</taxon>
        <taxon>Carangaria</taxon>
        <taxon>Pleuronectiformes</taxon>
        <taxon>Pleuronectoidei</taxon>
        <taxon>Pleuronectidae</taxon>
        <taxon>Pleuronectes</taxon>
    </lineage>
</organism>
<keyword evidence="3" id="KW-1185">Reference proteome</keyword>
<reference evidence="2" key="1">
    <citation type="submission" date="2020-03" db="EMBL/GenBank/DDBJ databases">
        <authorList>
            <person name="Weist P."/>
        </authorList>
    </citation>
    <scope>NUCLEOTIDE SEQUENCE</scope>
</reference>
<accession>A0A9N7YT65</accession>
<feature type="compositionally biased region" description="Polar residues" evidence="1">
    <location>
        <begin position="722"/>
        <end position="732"/>
    </location>
</feature>
<protein>
    <submittedName>
        <fullName evidence="2">Uncharacterized protein</fullName>
    </submittedName>
</protein>
<evidence type="ECO:0000313" key="3">
    <source>
        <dbReference type="Proteomes" id="UP001153269"/>
    </source>
</evidence>
<comment type="caution">
    <text evidence="2">The sequence shown here is derived from an EMBL/GenBank/DDBJ whole genome shotgun (WGS) entry which is preliminary data.</text>
</comment>
<dbReference type="PANTHER" id="PTHR47773">
    <property type="entry name" value="SI:DKEY-9I5.2-RELATED"/>
    <property type="match status" value="1"/>
</dbReference>
<evidence type="ECO:0000313" key="2">
    <source>
        <dbReference type="EMBL" id="CAB1443531.1"/>
    </source>
</evidence>
<feature type="compositionally biased region" description="Acidic residues" evidence="1">
    <location>
        <begin position="477"/>
        <end position="498"/>
    </location>
</feature>
<dbReference type="EMBL" id="CADEAL010003119">
    <property type="protein sequence ID" value="CAB1443531.1"/>
    <property type="molecule type" value="Genomic_DNA"/>
</dbReference>
<dbReference type="Proteomes" id="UP001153269">
    <property type="component" value="Unassembled WGS sequence"/>
</dbReference>
<gene>
    <name evidence="2" type="ORF">PLEPLA_LOCUS31247</name>
</gene>
<evidence type="ECO:0000256" key="1">
    <source>
        <dbReference type="SAM" id="MobiDB-lite"/>
    </source>
</evidence>
<proteinExistence type="predicted"/>
<feature type="region of interest" description="Disordered" evidence="1">
    <location>
        <begin position="721"/>
        <end position="780"/>
    </location>
</feature>
<feature type="region of interest" description="Disordered" evidence="1">
    <location>
        <begin position="473"/>
        <end position="498"/>
    </location>
</feature>
<dbReference type="AlphaFoldDB" id="A0A9N7YT65"/>
<sequence>MRDRTEGNTMVKVWRQVQEGHCEEYLQRKDLYTTLLCQLSRPGSIMSALGHQYQKPPTRRELPSPRLLRKAYLIYEAEHIEDYRTQIMSTFGKVLKYDSTRKICKKLSGHGRGTAEWCTNVANELGQVLMSVFTCEESLTCLKPMADGLMERYRRAGEGPPELMYVDRGCCRVHGVSSMEHLFSDWANSGMMVRLDIFHWIKRFDAAVRTDHHPKYALFKSALSAAVFSYNKDDMALLIQAMRAGNTTRYASLTDAKMIEIYVSKEDLRHFVRRITLGAQESFLRVQTAINSLKGAAGLDENQVPLFKDAAAIDRVWENQQKHLECIQDPPGRDMYTVMKVVTRNSVRMPYYTTVRGSNSLEGIHFFLPRMIPGPHCAAVPFQVYLLSGIARWNSDRESGSVKGQKGRKNRVYMSPLIDRLNKRCQDLFGEVEEINFRPPVPAGEERIGLEYLFAQSSQPFSASEHYAQTRETLQTVEDEDDEEEVAADTEESTEDDVGYATDAESDDLAPLKRNLVLTDQVVASEHDPCVEDVCGPNHLPGYQHVEELSSILVEIALEEGKLALSDSTRERVVSAWNKLDLHDRSIQQFDSLYSARWGNALFGRTNGDPAEASLVQKLKFNKRFSAAHLLDSRKNRLMYCIVKQLWLHPDCRKKARGSPLKHQITTLYQRVQQRVTVDDAELSKLGIPILKMNNKSVAEFIRRQEAFSATNVTDRGLSILQRPQSITSTSLPPAAELPDERPHTSRPQVQYEVTPSLAGPRKRKVPHDNLTSAPQPQQSIAAATVTTAAGLQPQPQPVFVFLPLRRPALPPQLLPPPVFLPPPALPQARSTLYKRKKTELGATRPQSTVQKHTCALCGQSTQGHIKYRKKTYCQQSKLSTSKGLTGKTFVNITDFHMAVDELLASQSQAP</sequence>
<dbReference type="PANTHER" id="PTHR47773:SF1">
    <property type="entry name" value="C2H2-TYPE DOMAIN-CONTAINING PROTEIN"/>
    <property type="match status" value="1"/>
</dbReference>